<dbReference type="InterPro" id="IPR017861">
    <property type="entry name" value="KAE1/TsaD"/>
</dbReference>
<evidence type="ECO:0000256" key="4">
    <source>
        <dbReference type="ARBA" id="ARBA00023004"/>
    </source>
</evidence>
<feature type="binding site" evidence="7">
    <location>
        <position position="302"/>
    </location>
    <ligand>
        <name>substrate</name>
    </ligand>
</feature>
<dbReference type="HAMAP" id="MF_01445">
    <property type="entry name" value="TsaD"/>
    <property type="match status" value="1"/>
</dbReference>
<dbReference type="RefSeq" id="WP_021761259.1">
    <property type="nucleotide sequence ID" value="NC_022444.1"/>
</dbReference>
<dbReference type="GO" id="GO:0002949">
    <property type="term" value="P:tRNA threonylcarbamoyladenosine modification"/>
    <property type="evidence" value="ECO:0007669"/>
    <property type="project" value="UniProtKB-UniRule"/>
</dbReference>
<accession>T2GDK9</accession>
<dbReference type="STRING" id="1121448.DGI_2523"/>
<comment type="similarity">
    <text evidence="7">Belongs to the KAE1 / TsaD family.</text>
</comment>
<dbReference type="PATRIC" id="fig|1121448.10.peg.2474"/>
<dbReference type="InterPro" id="IPR017860">
    <property type="entry name" value="Peptidase_M22_CS"/>
</dbReference>
<dbReference type="EMBL" id="CP006585">
    <property type="protein sequence ID" value="AGW14259.1"/>
    <property type="molecule type" value="Genomic_DNA"/>
</dbReference>
<dbReference type="SUPFAM" id="SSF53067">
    <property type="entry name" value="Actin-like ATPase domain"/>
    <property type="match status" value="1"/>
</dbReference>
<evidence type="ECO:0000256" key="6">
    <source>
        <dbReference type="ARBA" id="ARBA00048117"/>
    </source>
</evidence>
<feature type="domain" description="Gcp-like" evidence="8">
    <location>
        <begin position="27"/>
        <end position="336"/>
    </location>
</feature>
<dbReference type="KEGG" id="dgg:DGI_2523"/>
<organism evidence="9 10">
    <name type="scientific">Megalodesulfovibrio gigas (strain ATCC 19364 / DSM 1382 / NCIMB 9332 / VKM B-1759)</name>
    <name type="common">Desulfovibrio gigas</name>
    <dbReference type="NCBI Taxonomy" id="1121448"/>
    <lineage>
        <taxon>Bacteria</taxon>
        <taxon>Pseudomonadati</taxon>
        <taxon>Thermodesulfobacteriota</taxon>
        <taxon>Desulfovibrionia</taxon>
        <taxon>Desulfovibrionales</taxon>
        <taxon>Desulfovibrionaceae</taxon>
        <taxon>Megalodesulfovibrio</taxon>
    </lineage>
</organism>
<feature type="binding site" evidence="7">
    <location>
        <begin position="136"/>
        <end position="140"/>
    </location>
    <ligand>
        <name>substrate</name>
    </ligand>
</feature>
<keyword evidence="1 7" id="KW-0808">Transferase</keyword>
<keyword evidence="10" id="KW-1185">Reference proteome</keyword>
<dbReference type="GO" id="GO:0008233">
    <property type="term" value="F:peptidase activity"/>
    <property type="evidence" value="ECO:0007669"/>
    <property type="project" value="UniProtKB-KW"/>
</dbReference>
<comment type="catalytic activity">
    <reaction evidence="6 7">
        <text>L-threonylcarbamoyladenylate + adenosine(37) in tRNA = N(6)-L-threonylcarbamoyladenosine(37) in tRNA + AMP + H(+)</text>
        <dbReference type="Rhea" id="RHEA:37059"/>
        <dbReference type="Rhea" id="RHEA-COMP:10162"/>
        <dbReference type="Rhea" id="RHEA-COMP:10163"/>
        <dbReference type="ChEBI" id="CHEBI:15378"/>
        <dbReference type="ChEBI" id="CHEBI:73682"/>
        <dbReference type="ChEBI" id="CHEBI:74411"/>
        <dbReference type="ChEBI" id="CHEBI:74418"/>
        <dbReference type="ChEBI" id="CHEBI:456215"/>
        <dbReference type="EC" id="2.3.1.234"/>
    </reaction>
</comment>
<dbReference type="NCBIfam" id="TIGR03723">
    <property type="entry name" value="T6A_TsaD_YgjD"/>
    <property type="match status" value="1"/>
</dbReference>
<evidence type="ECO:0000313" key="10">
    <source>
        <dbReference type="Proteomes" id="UP000016587"/>
    </source>
</evidence>
<evidence type="ECO:0000259" key="8">
    <source>
        <dbReference type="Pfam" id="PF00814"/>
    </source>
</evidence>
<feature type="binding site" evidence="7">
    <location>
        <position position="173"/>
    </location>
    <ligand>
        <name>substrate</name>
    </ligand>
</feature>
<dbReference type="FunFam" id="3.30.420.40:FF:000012">
    <property type="entry name" value="tRNA N6-adenosine threonylcarbamoyltransferase"/>
    <property type="match status" value="1"/>
</dbReference>
<dbReference type="InterPro" id="IPR022450">
    <property type="entry name" value="TsaD"/>
</dbReference>
<dbReference type="Proteomes" id="UP000016587">
    <property type="component" value="Chromosome"/>
</dbReference>
<comment type="subcellular location">
    <subcellularLocation>
        <location evidence="7">Cytoplasm</location>
    </subcellularLocation>
</comment>
<dbReference type="Gene3D" id="3.30.420.40">
    <property type="match status" value="2"/>
</dbReference>
<dbReference type="PRINTS" id="PR00789">
    <property type="entry name" value="OSIALOPTASE"/>
</dbReference>
<reference evidence="10" key="2">
    <citation type="submission" date="2013-07" db="EMBL/GenBank/DDBJ databases">
        <authorList>
            <person name="Morais-Silva F.O."/>
            <person name="Rezende A.M."/>
            <person name="Pimentel C."/>
            <person name="Resende D.M."/>
            <person name="Santos C.I."/>
            <person name="Clemente C."/>
            <person name="de Oliveira L.M."/>
            <person name="da Silva S.M."/>
            <person name="Costa D.A."/>
            <person name="Varela-Raposo A."/>
            <person name="Horacio E.C.A."/>
            <person name="Matos M."/>
            <person name="Flores O."/>
            <person name="Ruiz J.C."/>
            <person name="Rodrigues-Pousada C."/>
        </authorList>
    </citation>
    <scope>NUCLEOTIDE SEQUENCE [LARGE SCALE GENOMIC DNA]</scope>
    <source>
        <strain evidence="10">ATCC 19364 / DSM 1382 / NCIMB 9332 / VKM B-1759</strain>
    </source>
</reference>
<evidence type="ECO:0000256" key="3">
    <source>
        <dbReference type="ARBA" id="ARBA00022723"/>
    </source>
</evidence>
<feature type="binding site" evidence="7">
    <location>
        <position position="118"/>
    </location>
    <ligand>
        <name>Fe cation</name>
        <dbReference type="ChEBI" id="CHEBI:24875"/>
    </ligand>
</feature>
<keyword evidence="9" id="KW-0645">Protease</keyword>
<dbReference type="NCBIfam" id="TIGR00329">
    <property type="entry name" value="gcp_kae1"/>
    <property type="match status" value="1"/>
</dbReference>
<dbReference type="GO" id="GO:0061711">
    <property type="term" value="F:tRNA N(6)-L-threonylcarbamoyladenine synthase activity"/>
    <property type="evidence" value="ECO:0007669"/>
    <property type="project" value="UniProtKB-EC"/>
</dbReference>
<dbReference type="HOGENOM" id="CLU_023208_0_2_7"/>
<dbReference type="EC" id="2.3.1.234" evidence="7"/>
<dbReference type="GO" id="GO:0006508">
    <property type="term" value="P:proteolysis"/>
    <property type="evidence" value="ECO:0007669"/>
    <property type="project" value="UniProtKB-KW"/>
</dbReference>
<protein>
    <recommendedName>
        <fullName evidence="7">tRNA N6-adenosine threonylcarbamoyltransferase</fullName>
        <ecNumber evidence="7">2.3.1.234</ecNumber>
    </recommendedName>
    <alternativeName>
        <fullName evidence="7">N6-L-threonylcarbamoyladenine synthase</fullName>
        <shortName evidence="7">t(6)A synthase</shortName>
    </alternativeName>
    <alternativeName>
        <fullName evidence="7">t(6)A37 threonylcarbamoyladenosine biosynthesis protein TsaD</fullName>
    </alternativeName>
    <alternativeName>
        <fullName evidence="7">tRNA threonylcarbamoyladenosine biosynthesis protein TsaD</fullName>
    </alternativeName>
</protein>
<feature type="binding site" evidence="7">
    <location>
        <position position="330"/>
    </location>
    <ligand>
        <name>Fe cation</name>
        <dbReference type="ChEBI" id="CHEBI:24875"/>
    </ligand>
</feature>
<feature type="binding site" evidence="7">
    <location>
        <position position="186"/>
    </location>
    <ligand>
        <name>substrate</name>
    </ligand>
</feature>
<evidence type="ECO:0000256" key="7">
    <source>
        <dbReference type="HAMAP-Rule" id="MF_01445"/>
    </source>
</evidence>
<evidence type="ECO:0000313" key="9">
    <source>
        <dbReference type="EMBL" id="AGW14259.1"/>
    </source>
</evidence>
<gene>
    <name evidence="7" type="primary">tsaD</name>
    <name evidence="9" type="ORF">DGI_2523</name>
</gene>
<proteinExistence type="inferred from homology"/>
<dbReference type="PROSITE" id="PS01016">
    <property type="entry name" value="GLYCOPROTEASE"/>
    <property type="match status" value="1"/>
</dbReference>
<dbReference type="OrthoDB" id="9806197at2"/>
<keyword evidence="9" id="KW-0378">Hydrolase</keyword>
<evidence type="ECO:0000256" key="1">
    <source>
        <dbReference type="ARBA" id="ARBA00022679"/>
    </source>
</evidence>
<keyword evidence="7" id="KW-0963">Cytoplasm</keyword>
<keyword evidence="3 7" id="KW-0479">Metal-binding</keyword>
<dbReference type="InterPro" id="IPR043129">
    <property type="entry name" value="ATPase_NBD"/>
</dbReference>
<comment type="function">
    <text evidence="7">Required for the formation of a threonylcarbamoyl group on adenosine at position 37 (t(6)A37) in tRNAs that read codons beginning with adenine. Is involved in the transfer of the threonylcarbamoyl moiety of threonylcarbamoyl-AMP (TC-AMP) to the N6 group of A37, together with TsaE and TsaB. TsaD likely plays a direct catalytic role in this reaction.</text>
</comment>
<dbReference type="GO" id="GO:0005737">
    <property type="term" value="C:cytoplasm"/>
    <property type="evidence" value="ECO:0007669"/>
    <property type="project" value="UniProtKB-SubCell"/>
</dbReference>
<dbReference type="PANTHER" id="PTHR11735:SF6">
    <property type="entry name" value="TRNA N6-ADENOSINE THREONYLCARBAMOYLTRANSFERASE, MITOCHONDRIAL"/>
    <property type="match status" value="1"/>
</dbReference>
<keyword evidence="4 7" id="KW-0408">Iron</keyword>
<reference evidence="9 10" key="1">
    <citation type="journal article" date="2013" name="J. Bacteriol.">
        <title>Roles of HynAB and Ech, the only two hydrogenases found in the model sulfate reducer Desulfovibrio gigas.</title>
        <authorList>
            <person name="Morais-Silva F.O."/>
            <person name="Santos C.I."/>
            <person name="Rodrigues R."/>
            <person name="Pereira I.A."/>
            <person name="Rodrigues-Pousada C."/>
        </authorList>
    </citation>
    <scope>NUCLEOTIDE SEQUENCE [LARGE SCALE GENOMIC DNA]</scope>
    <source>
        <strain evidence="10">ATCC 19364 / DSM 1382 / NCIMB 9332 / VKM B-1759</strain>
    </source>
</reference>
<keyword evidence="5 7" id="KW-0012">Acyltransferase</keyword>
<dbReference type="AlphaFoldDB" id="T2GDK9"/>
<dbReference type="InterPro" id="IPR000905">
    <property type="entry name" value="Gcp-like_dom"/>
</dbReference>
<dbReference type="GO" id="GO:0005506">
    <property type="term" value="F:iron ion binding"/>
    <property type="evidence" value="ECO:0007669"/>
    <property type="project" value="UniProtKB-UniRule"/>
</dbReference>
<feature type="binding site" evidence="7">
    <location>
        <position position="114"/>
    </location>
    <ligand>
        <name>Fe cation</name>
        <dbReference type="ChEBI" id="CHEBI:24875"/>
    </ligand>
</feature>
<keyword evidence="2 7" id="KW-0819">tRNA processing</keyword>
<sequence>MRILGVETSCDETALALVDITPGRAVLLGEALASQAAVHALFGGVVPEIASREHLRRLPLLFESVLERSGVAASSIQGVAVARGPGLLGALLAGVSFAKGLALGLDVPLVGVNHLEAHLLAAGLEQSLPLPAIGLLVSGGHTELARMDAGEGAYPEFVILGRTLDDAAGEAFDKCAKALNLPYPGGACLDALARLAREQPALPKSSSLFSPPYVDNDTLDFSFSGLKTAAMTAIQKQPGLRREALCSVEEALADGRREPELARFCGHFNMAVAQALEIKTRRALERHGDARSLILAGGVAANSLVRERLQALAVELGLAFVAPSPDLCTDNAAMVAHAGGLLLASGRRHALSLEAIPRGRAVPADFVAAC</sequence>
<evidence type="ECO:0000256" key="2">
    <source>
        <dbReference type="ARBA" id="ARBA00022694"/>
    </source>
</evidence>
<dbReference type="PANTHER" id="PTHR11735">
    <property type="entry name" value="TRNA N6-ADENOSINE THREONYLCARBAMOYLTRANSFERASE"/>
    <property type="match status" value="1"/>
</dbReference>
<comment type="cofactor">
    <cofactor evidence="7">
        <name>Fe(2+)</name>
        <dbReference type="ChEBI" id="CHEBI:29033"/>
    </cofactor>
    <text evidence="7">Binds 1 Fe(2+) ion per subunit.</text>
</comment>
<name>T2GDK9_MEGG1</name>
<dbReference type="eggNOG" id="COG0533">
    <property type="taxonomic scope" value="Bacteria"/>
</dbReference>
<dbReference type="Pfam" id="PF00814">
    <property type="entry name" value="TsaD"/>
    <property type="match status" value="1"/>
</dbReference>
<feature type="binding site" evidence="7">
    <location>
        <position position="190"/>
    </location>
    <ligand>
        <name>substrate</name>
    </ligand>
</feature>
<evidence type="ECO:0000256" key="5">
    <source>
        <dbReference type="ARBA" id="ARBA00023315"/>
    </source>
</evidence>